<keyword evidence="4" id="KW-0804">Transcription</keyword>
<keyword evidence="5" id="KW-0539">Nucleus</keyword>
<comment type="caution">
    <text evidence="8">The sequence shown here is derived from an EMBL/GenBank/DDBJ whole genome shotgun (WGS) entry which is preliminary data.</text>
</comment>
<dbReference type="GO" id="GO:0003700">
    <property type="term" value="F:DNA-binding transcription factor activity"/>
    <property type="evidence" value="ECO:0007669"/>
    <property type="project" value="InterPro"/>
</dbReference>
<evidence type="ECO:0000256" key="2">
    <source>
        <dbReference type="ARBA" id="ARBA00023015"/>
    </source>
</evidence>
<dbReference type="PANTHER" id="PTHR31429:SF38">
    <property type="entry name" value="WRKY TRANSCRIPTION FACTOR 40-RELATED"/>
    <property type="match status" value="1"/>
</dbReference>
<gene>
    <name evidence="8" type="ORF">D5086_0000077460</name>
</gene>
<dbReference type="GO" id="GO:0005634">
    <property type="term" value="C:nucleus"/>
    <property type="evidence" value="ECO:0007669"/>
    <property type="project" value="UniProtKB-SubCell"/>
</dbReference>
<dbReference type="SUPFAM" id="SSF118290">
    <property type="entry name" value="WRKY DNA-binding domain"/>
    <property type="match status" value="1"/>
</dbReference>
<evidence type="ECO:0000256" key="4">
    <source>
        <dbReference type="ARBA" id="ARBA00023163"/>
    </source>
</evidence>
<name>A0A4U5QKA1_POPAL</name>
<dbReference type="PANTHER" id="PTHR31429">
    <property type="entry name" value="WRKY TRANSCRIPTION FACTOR 36-RELATED"/>
    <property type="match status" value="1"/>
</dbReference>
<feature type="region of interest" description="Disordered" evidence="6">
    <location>
        <begin position="243"/>
        <end position="264"/>
    </location>
</feature>
<proteinExistence type="predicted"/>
<protein>
    <submittedName>
        <fullName evidence="8">WRKY60 protein</fullName>
    </submittedName>
</protein>
<evidence type="ECO:0000259" key="7">
    <source>
        <dbReference type="PROSITE" id="PS50811"/>
    </source>
</evidence>
<keyword evidence="3" id="KW-0238">DNA-binding</keyword>
<dbReference type="GO" id="GO:0043565">
    <property type="term" value="F:sequence-specific DNA binding"/>
    <property type="evidence" value="ECO:0007669"/>
    <property type="project" value="InterPro"/>
</dbReference>
<reference evidence="8" key="1">
    <citation type="submission" date="2018-10" db="EMBL/GenBank/DDBJ databases">
        <title>Population genomic analysis revealed the cold adaptation of white poplar.</title>
        <authorList>
            <person name="Liu Y.-J."/>
        </authorList>
    </citation>
    <scope>NUCLEOTIDE SEQUENCE [LARGE SCALE GENOMIC DNA]</scope>
    <source>
        <strain evidence="8">PAL-ZL1</strain>
    </source>
</reference>
<evidence type="ECO:0000256" key="6">
    <source>
        <dbReference type="SAM" id="MobiDB-lite"/>
    </source>
</evidence>
<dbReference type="PROSITE" id="PS50811">
    <property type="entry name" value="WRKY"/>
    <property type="match status" value="1"/>
</dbReference>
<evidence type="ECO:0000313" key="8">
    <source>
        <dbReference type="EMBL" id="TKS11144.1"/>
    </source>
</evidence>
<organism evidence="8">
    <name type="scientific">Populus alba</name>
    <name type="common">White poplar</name>
    <dbReference type="NCBI Taxonomy" id="43335"/>
    <lineage>
        <taxon>Eukaryota</taxon>
        <taxon>Viridiplantae</taxon>
        <taxon>Streptophyta</taxon>
        <taxon>Embryophyta</taxon>
        <taxon>Tracheophyta</taxon>
        <taxon>Spermatophyta</taxon>
        <taxon>Magnoliopsida</taxon>
        <taxon>eudicotyledons</taxon>
        <taxon>Gunneridae</taxon>
        <taxon>Pentapetalae</taxon>
        <taxon>rosids</taxon>
        <taxon>fabids</taxon>
        <taxon>Malpighiales</taxon>
        <taxon>Salicaceae</taxon>
        <taxon>Saliceae</taxon>
        <taxon>Populus</taxon>
    </lineage>
</organism>
<dbReference type="Gene3D" id="2.20.25.80">
    <property type="entry name" value="WRKY domain"/>
    <property type="match status" value="1"/>
</dbReference>
<evidence type="ECO:0000256" key="1">
    <source>
        <dbReference type="ARBA" id="ARBA00004123"/>
    </source>
</evidence>
<dbReference type="InterPro" id="IPR036576">
    <property type="entry name" value="WRKY_dom_sf"/>
</dbReference>
<evidence type="ECO:0000256" key="3">
    <source>
        <dbReference type="ARBA" id="ARBA00023125"/>
    </source>
</evidence>
<sequence length="308" mass="34661">MVILAGCVNETSSKQKILTSMHESIEAILIFLSSQTMDVFPSCKEKVEALQFELEHRQKENEKLRFMLEVMTRRFSILQAEIQETEEHQQKAASNLTEGDQACHEILDSNKRARFEVPITKASRILVRSHSNDKSLIVKDGYQWRKYGQKVTKDNPSPRAYFRCSMAPNCPVKKKVQRCVDDDSVLVATYDGEHNHEPNGSHGQYLCSPNSSSSKNSITNHVLKCPIEIPPLQPSIALDLTLSSPSINQQKEKPSKRSMEDCDKINNNHSKNYIEEYVASLTKDPNFSVALAAAVASSMSDLSASRML</sequence>
<dbReference type="Pfam" id="PF03106">
    <property type="entry name" value="WRKY"/>
    <property type="match status" value="1"/>
</dbReference>
<evidence type="ECO:0000256" key="5">
    <source>
        <dbReference type="ARBA" id="ARBA00023242"/>
    </source>
</evidence>
<comment type="subcellular location">
    <subcellularLocation>
        <location evidence="1">Nucleus</location>
    </subcellularLocation>
</comment>
<accession>A0A4U5QKA1</accession>
<dbReference type="EMBL" id="RCHU01000217">
    <property type="protein sequence ID" value="TKS11144.1"/>
    <property type="molecule type" value="Genomic_DNA"/>
</dbReference>
<dbReference type="InterPro" id="IPR003657">
    <property type="entry name" value="WRKY_dom"/>
</dbReference>
<dbReference type="AlphaFoldDB" id="A0A4U5QKA1"/>
<dbReference type="STRING" id="43335.A0A4U5QKA1"/>
<dbReference type="InterPro" id="IPR044810">
    <property type="entry name" value="WRKY_plant"/>
</dbReference>
<keyword evidence="2" id="KW-0805">Transcription regulation</keyword>
<feature type="domain" description="WRKY" evidence="7">
    <location>
        <begin position="133"/>
        <end position="199"/>
    </location>
</feature>
<feature type="compositionally biased region" description="Basic and acidic residues" evidence="6">
    <location>
        <begin position="250"/>
        <end position="264"/>
    </location>
</feature>
<dbReference type="SMART" id="SM00774">
    <property type="entry name" value="WRKY"/>
    <property type="match status" value="1"/>
</dbReference>